<dbReference type="Proteomes" id="UP000280834">
    <property type="component" value="Unassembled WGS sequence"/>
</dbReference>
<accession>A0A0R3R081</accession>
<protein>
    <submittedName>
        <fullName evidence="3">SOS response associated peptidase (SRAP)</fullName>
    </submittedName>
</protein>
<reference evidence="1" key="2">
    <citation type="submission" date="2018-11" db="EMBL/GenBank/DDBJ databases">
        <authorList>
            <consortium name="Pathogen Informatics"/>
        </authorList>
    </citation>
    <scope>NUCLEOTIDE SEQUENCE [LARGE SCALE GENOMIC DNA]</scope>
</reference>
<name>A0A0R3R081_9BILA</name>
<reference evidence="3" key="1">
    <citation type="submission" date="2017-02" db="UniProtKB">
        <authorList>
            <consortium name="WormBaseParasite"/>
        </authorList>
    </citation>
    <scope>IDENTIFICATION</scope>
</reference>
<evidence type="ECO:0000313" key="2">
    <source>
        <dbReference type="Proteomes" id="UP000280834"/>
    </source>
</evidence>
<evidence type="ECO:0000313" key="1">
    <source>
        <dbReference type="EMBL" id="VDO38994.1"/>
    </source>
</evidence>
<dbReference type="WBParaSite" id="BTMF_0001340501-mRNA-1">
    <property type="protein sequence ID" value="BTMF_0001340501-mRNA-1"/>
    <property type="gene ID" value="BTMF_0001340501"/>
</dbReference>
<sequence>MTLKVAQVPCHLIRDAHEWINEIPTVPYLLPNEAERAWQTEGKEVTLSKMILGEENDKQIKTNK</sequence>
<gene>
    <name evidence="1" type="ORF">BTMF_LOCUS11417</name>
</gene>
<proteinExistence type="predicted"/>
<dbReference type="AlphaFoldDB" id="A0A0R3R081"/>
<organism evidence="3">
    <name type="scientific">Brugia timori</name>
    <dbReference type="NCBI Taxonomy" id="42155"/>
    <lineage>
        <taxon>Eukaryota</taxon>
        <taxon>Metazoa</taxon>
        <taxon>Ecdysozoa</taxon>
        <taxon>Nematoda</taxon>
        <taxon>Chromadorea</taxon>
        <taxon>Rhabditida</taxon>
        <taxon>Spirurina</taxon>
        <taxon>Spiruromorpha</taxon>
        <taxon>Filarioidea</taxon>
        <taxon>Onchocercidae</taxon>
        <taxon>Brugia</taxon>
    </lineage>
</organism>
<evidence type="ECO:0000313" key="3">
    <source>
        <dbReference type="WBParaSite" id="BTMF_0001340501-mRNA-1"/>
    </source>
</evidence>
<dbReference type="EMBL" id="UZAG01018303">
    <property type="protein sequence ID" value="VDO38994.1"/>
    <property type="molecule type" value="Genomic_DNA"/>
</dbReference>
<keyword evidence="2" id="KW-1185">Reference proteome</keyword>